<reference evidence="8 9" key="1">
    <citation type="journal article" date="2019" name="Int. J. Syst. Evol. Microbiol.">
        <title>The Global Catalogue of Microorganisms (GCM) 10K type strain sequencing project: providing services to taxonomists for standard genome sequencing and annotation.</title>
        <authorList>
            <consortium name="The Broad Institute Genomics Platform"/>
            <consortium name="The Broad Institute Genome Sequencing Center for Infectious Disease"/>
            <person name="Wu L."/>
            <person name="Ma J."/>
        </authorList>
    </citation>
    <scope>NUCLEOTIDE SEQUENCE [LARGE SCALE GENOMIC DNA]</scope>
    <source>
        <strain evidence="8 9">JCM 14969</strain>
    </source>
</reference>
<evidence type="ECO:0000259" key="4">
    <source>
        <dbReference type="Pfam" id="PF05592"/>
    </source>
</evidence>
<dbReference type="EC" id="3.2.1.40" evidence="2"/>
<dbReference type="PANTHER" id="PTHR33307:SF6">
    <property type="entry name" value="ALPHA-RHAMNOSIDASE (EUROFUNG)-RELATED"/>
    <property type="match status" value="1"/>
</dbReference>
<evidence type="ECO:0000313" key="8">
    <source>
        <dbReference type="EMBL" id="GAA1583180.1"/>
    </source>
</evidence>
<dbReference type="Pfam" id="PF05592">
    <property type="entry name" value="Bac_rhamnosid"/>
    <property type="match status" value="1"/>
</dbReference>
<dbReference type="InterPro" id="IPR008902">
    <property type="entry name" value="Rhamnosid_concanavalin"/>
</dbReference>
<dbReference type="EMBL" id="BAAAOS010000025">
    <property type="protein sequence ID" value="GAA1583180.1"/>
    <property type="molecule type" value="Genomic_DNA"/>
</dbReference>
<dbReference type="Pfam" id="PF17389">
    <property type="entry name" value="Bac_rhamnosid6H"/>
    <property type="match status" value="1"/>
</dbReference>
<feature type="domain" description="Bacterial alpha-L-rhamnosidase N-terminal" evidence="5">
    <location>
        <begin position="161"/>
        <end position="331"/>
    </location>
</feature>
<dbReference type="InterPro" id="IPR013737">
    <property type="entry name" value="Bac_rhamnosid_N"/>
</dbReference>
<evidence type="ECO:0000259" key="6">
    <source>
        <dbReference type="Pfam" id="PF17389"/>
    </source>
</evidence>
<dbReference type="SUPFAM" id="SSF48208">
    <property type="entry name" value="Six-hairpin glycosidases"/>
    <property type="match status" value="1"/>
</dbReference>
<dbReference type="Gene3D" id="2.60.120.260">
    <property type="entry name" value="Galactose-binding domain-like"/>
    <property type="match status" value="2"/>
</dbReference>
<dbReference type="InterPro" id="IPR008928">
    <property type="entry name" value="6-hairpin_glycosidase_sf"/>
</dbReference>
<dbReference type="Pfam" id="PF25788">
    <property type="entry name" value="Ig_Rha78A_N"/>
    <property type="match status" value="1"/>
</dbReference>
<dbReference type="InterPro" id="IPR013783">
    <property type="entry name" value="Ig-like_fold"/>
</dbReference>
<keyword evidence="3" id="KW-0378">Hydrolase</keyword>
<dbReference type="RefSeq" id="WP_344216234.1">
    <property type="nucleotide sequence ID" value="NZ_BAAAOS010000025.1"/>
</dbReference>
<accession>A0ABN2DRW3</accession>
<comment type="catalytic activity">
    <reaction evidence="1">
        <text>Hydrolysis of terminal non-reducing alpha-L-rhamnose residues in alpha-L-rhamnosides.</text>
        <dbReference type="EC" id="3.2.1.40"/>
    </reaction>
</comment>
<keyword evidence="9" id="KW-1185">Reference proteome</keyword>
<feature type="domain" description="Alpha-L-rhamnosidase concanavalin-like" evidence="4">
    <location>
        <begin position="341"/>
        <end position="443"/>
    </location>
</feature>
<evidence type="ECO:0000256" key="2">
    <source>
        <dbReference type="ARBA" id="ARBA00012652"/>
    </source>
</evidence>
<dbReference type="Gene3D" id="1.50.10.10">
    <property type="match status" value="1"/>
</dbReference>
<feature type="domain" description="Alpha-L-rhamnosidase six-hairpin glycosidase" evidence="6">
    <location>
        <begin position="448"/>
        <end position="784"/>
    </location>
</feature>
<evidence type="ECO:0000259" key="7">
    <source>
        <dbReference type="Pfam" id="PF17390"/>
    </source>
</evidence>
<evidence type="ECO:0000259" key="5">
    <source>
        <dbReference type="Pfam" id="PF08531"/>
    </source>
</evidence>
<proteinExistence type="predicted"/>
<evidence type="ECO:0000256" key="3">
    <source>
        <dbReference type="ARBA" id="ARBA00022801"/>
    </source>
</evidence>
<dbReference type="InterPro" id="IPR035396">
    <property type="entry name" value="Bac_rhamnosid6H"/>
</dbReference>
<dbReference type="Pfam" id="PF08531">
    <property type="entry name" value="Bac_rhamnosid_N"/>
    <property type="match status" value="1"/>
</dbReference>
<protein>
    <recommendedName>
        <fullName evidence="2">alpha-L-rhamnosidase</fullName>
        <ecNumber evidence="2">3.2.1.40</ecNumber>
    </recommendedName>
</protein>
<feature type="domain" description="Alpha-L-rhamnosidase C-terminal" evidence="7">
    <location>
        <begin position="786"/>
        <end position="856"/>
    </location>
</feature>
<evidence type="ECO:0000313" key="9">
    <source>
        <dbReference type="Proteomes" id="UP001500393"/>
    </source>
</evidence>
<dbReference type="PIRSF" id="PIRSF010631">
    <property type="entry name" value="A-rhamnsds"/>
    <property type="match status" value="1"/>
</dbReference>
<sequence>MPVGPDSWTPGGPLTADKLTTEYADRPLGTDVTRPRLGWIATAPGYGATQSAYQVLVASDPELLSPESADVWDSGKVASAKTFGVVYEGPALAPRTRYHWAVRLWDGLEQVGRWSASTWFETGLLAEGFGGAQWIGAREEVRDEDVPAPLLRRTFALAAPVERARLYASGLAYQELRVNGQRVGDSVLDPGFTDYDETVLYVSHDVTGLLQAGDNVLGAELGRGFFGLSTPNTWRWHQTPWNAEPRLIARLVIEHTDGTVTEIISDDTWRVTEGPTRSDSLFCGETYDARLDPAGWDAAGFDDSSWRPALVLPAPRGAVRAQEHEPIRVIEDVAPVGFTQPKPGVWVADFGRTTAGWTKLRVSAPAGTTISLTHGEWLLADGTVFAQNKHVHKDRFQRDEFIAAGNGVEEWEPRFSYKGFRYVQLEGFPGEPLPGAVTMRVVHSDVREISRFTASAPLYEQIDHAMRRTVLNNLHGIPTDTPKLEKNGWTGDAQVGAPTMAGTLDMARFFTKWLGDLRDSQDAEGRLPVIVPTGDWGYTELAPATEWSTVYPFILREMHRWYGDERLLADHWDAVLRYVDYELARVEDGLSLSVLGDWIPPGYPAGPPPEDRRLTGTAYLYRAVLAVAEIGDLLGRAAEADRLRKSAAELADGLNRAFLDRSAGVYRSASDPDYRQTSNAVPLAFGLVPDDLVPAVVANLVADLEARDFHLNTGCLGVGVLLPVLSAFGHADVAAKVALQRTYPSWGYWFDQGADTMWEMWETDTRSRNHYFQGTVAQWLLENVAGLRNVAAGWERILVRPDGREQVNSASLRTDTVRGRVAVSWRRIGRVFQLEVQVPVGATAEVHVPSAAAGDVTAVPAPYAGEPVYADGYTVYTVPSGHWNFTSRTS</sequence>
<dbReference type="Gene3D" id="2.60.40.10">
    <property type="entry name" value="Immunoglobulins"/>
    <property type="match status" value="1"/>
</dbReference>
<organism evidence="8 9">
    <name type="scientific">Kribbella sancticallisti</name>
    <dbReference type="NCBI Taxonomy" id="460087"/>
    <lineage>
        <taxon>Bacteria</taxon>
        <taxon>Bacillati</taxon>
        <taxon>Actinomycetota</taxon>
        <taxon>Actinomycetes</taxon>
        <taxon>Propionibacteriales</taxon>
        <taxon>Kribbellaceae</taxon>
        <taxon>Kribbella</taxon>
    </lineage>
</organism>
<dbReference type="PANTHER" id="PTHR33307">
    <property type="entry name" value="ALPHA-RHAMNOSIDASE (EUROFUNG)"/>
    <property type="match status" value="1"/>
</dbReference>
<dbReference type="InterPro" id="IPR012341">
    <property type="entry name" value="6hp_glycosidase-like_sf"/>
</dbReference>
<dbReference type="Proteomes" id="UP001500393">
    <property type="component" value="Unassembled WGS sequence"/>
</dbReference>
<name>A0ABN2DRW3_9ACTN</name>
<evidence type="ECO:0000256" key="1">
    <source>
        <dbReference type="ARBA" id="ARBA00001445"/>
    </source>
</evidence>
<comment type="caution">
    <text evidence="8">The sequence shown here is derived from an EMBL/GenBank/DDBJ whole genome shotgun (WGS) entry which is preliminary data.</text>
</comment>
<dbReference type="InterPro" id="IPR016007">
    <property type="entry name" value="Alpha_rhamnosid"/>
</dbReference>
<dbReference type="Pfam" id="PF17390">
    <property type="entry name" value="Bac_rhamnosid_C"/>
    <property type="match status" value="1"/>
</dbReference>
<dbReference type="Gene3D" id="2.60.420.10">
    <property type="entry name" value="Maltose phosphorylase, domain 3"/>
    <property type="match status" value="1"/>
</dbReference>
<gene>
    <name evidence="8" type="ORF">GCM10009789_41240</name>
</gene>
<dbReference type="InterPro" id="IPR035398">
    <property type="entry name" value="Bac_rhamnosid_C"/>
</dbReference>